<feature type="domain" description="Major facilitator superfamily (MFS) profile" evidence="6">
    <location>
        <begin position="27"/>
        <end position="413"/>
    </location>
</feature>
<keyword evidence="4 5" id="KW-0472">Membrane</keyword>
<organism evidence="7 8">
    <name type="scientific">Corynebacterium provencense</name>
    <dbReference type="NCBI Taxonomy" id="1737425"/>
    <lineage>
        <taxon>Bacteria</taxon>
        <taxon>Bacillati</taxon>
        <taxon>Actinomycetota</taxon>
        <taxon>Actinomycetes</taxon>
        <taxon>Mycobacteriales</taxon>
        <taxon>Corynebacteriaceae</taxon>
        <taxon>Corynebacterium</taxon>
    </lineage>
</organism>
<dbReference type="Pfam" id="PF07690">
    <property type="entry name" value="MFS_1"/>
    <property type="match status" value="1"/>
</dbReference>
<dbReference type="InterPro" id="IPR020846">
    <property type="entry name" value="MFS_dom"/>
</dbReference>
<evidence type="ECO:0000256" key="5">
    <source>
        <dbReference type="SAM" id="Phobius"/>
    </source>
</evidence>
<dbReference type="PROSITE" id="PS50850">
    <property type="entry name" value="MFS"/>
    <property type="match status" value="1"/>
</dbReference>
<dbReference type="SUPFAM" id="SSF103473">
    <property type="entry name" value="MFS general substrate transporter"/>
    <property type="match status" value="1"/>
</dbReference>
<dbReference type="KEGG" id="cpre:Csp1_24510"/>
<keyword evidence="8" id="KW-1185">Reference proteome</keyword>
<name>A0A2Z3YSC9_9CORY</name>
<dbReference type="GO" id="GO:0046943">
    <property type="term" value="F:carboxylic acid transmembrane transporter activity"/>
    <property type="evidence" value="ECO:0007669"/>
    <property type="project" value="TreeGrafter"/>
</dbReference>
<dbReference type="STRING" id="1737425.GCA_900049755_01426"/>
<evidence type="ECO:0000256" key="3">
    <source>
        <dbReference type="ARBA" id="ARBA00022989"/>
    </source>
</evidence>
<evidence type="ECO:0000313" key="7">
    <source>
        <dbReference type="EMBL" id="AWT27199.1"/>
    </source>
</evidence>
<dbReference type="PANTHER" id="PTHR23508">
    <property type="entry name" value="CARBOXYLIC ACID TRANSPORTER PROTEIN HOMOLOG"/>
    <property type="match status" value="1"/>
</dbReference>
<dbReference type="PROSITE" id="PS00217">
    <property type="entry name" value="SUGAR_TRANSPORT_2"/>
    <property type="match status" value="1"/>
</dbReference>
<dbReference type="CDD" id="cd17365">
    <property type="entry name" value="MFS_PcaK_like"/>
    <property type="match status" value="1"/>
</dbReference>
<protein>
    <submittedName>
        <fullName evidence="7">Gentisate transporter</fullName>
    </submittedName>
</protein>
<feature type="transmembrane region" description="Helical" evidence="5">
    <location>
        <begin position="118"/>
        <end position="138"/>
    </location>
</feature>
<reference evidence="8" key="1">
    <citation type="submission" date="2017-11" db="EMBL/GenBank/DDBJ databases">
        <title>Otitis media/interna in a cat caused by the recently described species Corynebacterium provencense.</title>
        <authorList>
            <person name="Kittl S."/>
            <person name="Brodard I."/>
            <person name="Rychener L."/>
            <person name="Jores J."/>
            <person name="Roosje P."/>
            <person name="Gobeli Brawand S."/>
        </authorList>
    </citation>
    <scope>NUCLEOTIDE SEQUENCE [LARGE SCALE GENOMIC DNA]</scope>
    <source>
        <strain evidence="8">17KM38</strain>
    </source>
</reference>
<evidence type="ECO:0000256" key="4">
    <source>
        <dbReference type="ARBA" id="ARBA00023136"/>
    </source>
</evidence>
<feature type="transmembrane region" description="Helical" evidence="5">
    <location>
        <begin position="234"/>
        <end position="254"/>
    </location>
</feature>
<feature type="transmembrane region" description="Helical" evidence="5">
    <location>
        <begin position="325"/>
        <end position="347"/>
    </location>
</feature>
<dbReference type="InterPro" id="IPR011701">
    <property type="entry name" value="MFS"/>
</dbReference>
<evidence type="ECO:0000259" key="6">
    <source>
        <dbReference type="PROSITE" id="PS50850"/>
    </source>
</evidence>
<feature type="transmembrane region" description="Helical" evidence="5">
    <location>
        <begin position="300"/>
        <end position="319"/>
    </location>
</feature>
<keyword evidence="2 5" id="KW-0812">Transmembrane</keyword>
<dbReference type="GO" id="GO:0005886">
    <property type="term" value="C:plasma membrane"/>
    <property type="evidence" value="ECO:0007669"/>
    <property type="project" value="UniProtKB-SubCell"/>
</dbReference>
<dbReference type="Proteomes" id="UP000247696">
    <property type="component" value="Chromosome"/>
</dbReference>
<feature type="transmembrane region" description="Helical" evidence="5">
    <location>
        <begin position="150"/>
        <end position="174"/>
    </location>
</feature>
<dbReference type="RefSeq" id="WP_227871073.1">
    <property type="nucleotide sequence ID" value="NZ_CP024988.1"/>
</dbReference>
<feature type="transmembrane region" description="Helical" evidence="5">
    <location>
        <begin position="180"/>
        <end position="197"/>
    </location>
</feature>
<gene>
    <name evidence="7" type="primary">genK</name>
    <name evidence="7" type="ORF">Csp1_24510</name>
</gene>
<feature type="transmembrane region" description="Helical" evidence="5">
    <location>
        <begin position="274"/>
        <end position="293"/>
    </location>
</feature>
<proteinExistence type="predicted"/>
<evidence type="ECO:0000313" key="8">
    <source>
        <dbReference type="Proteomes" id="UP000247696"/>
    </source>
</evidence>
<feature type="transmembrane region" description="Helical" evidence="5">
    <location>
        <begin position="390"/>
        <end position="409"/>
    </location>
</feature>
<feature type="transmembrane region" description="Helical" evidence="5">
    <location>
        <begin position="65"/>
        <end position="86"/>
    </location>
</feature>
<keyword evidence="3 5" id="KW-1133">Transmembrane helix</keyword>
<feature type="transmembrane region" description="Helical" evidence="5">
    <location>
        <begin position="93"/>
        <end position="112"/>
    </location>
</feature>
<dbReference type="InterPro" id="IPR005829">
    <property type="entry name" value="Sugar_transporter_CS"/>
</dbReference>
<sequence>MSSPSTVGITDVTTPTGTSTDRLPYGVMAVCGTAIAFDGYDIVVYGTTLSKLREEWGLSSGTAGLVGSSALVGMFVGAILVGTFAARWGRRRAFLGCVTWFSVLMILCAAAPGPEVFAVVRFLAGIGLGGVMPLAAALTTEFSPVRRRAVAYVIMQSGYPVGGVAAALLAKWVVPAFSWHWMYLIAALPLVTVLPAARRWLPESREVPAGTPAEHRRHAARDGLRIIFSPTFRATTVLFWAMSFCSLLFVYGANTWLPTLMQDAGRGFSSSLNFLLYFNLGAIVGGVAAGVAADRWGSKIVVTASFLVGAAAVLCFAGADSTALLLILAAFAGYGAVATQTLINGWVTRSYPATARTTGVGWSLGIGRIGGIVGPSVTGAIVSATGGGTAAFLLFAAVGVIGALLAAAVNQRH</sequence>
<accession>A0A2Z3YSC9</accession>
<dbReference type="Gene3D" id="1.20.1250.20">
    <property type="entry name" value="MFS general substrate transporter like domains"/>
    <property type="match status" value="2"/>
</dbReference>
<evidence type="ECO:0000256" key="2">
    <source>
        <dbReference type="ARBA" id="ARBA00022692"/>
    </source>
</evidence>
<comment type="subcellular location">
    <subcellularLocation>
        <location evidence="1">Cell membrane</location>
        <topology evidence="1">Multi-pass membrane protein</topology>
    </subcellularLocation>
</comment>
<evidence type="ECO:0000256" key="1">
    <source>
        <dbReference type="ARBA" id="ARBA00004651"/>
    </source>
</evidence>
<feature type="transmembrane region" description="Helical" evidence="5">
    <location>
        <begin position="359"/>
        <end position="384"/>
    </location>
</feature>
<dbReference type="AlphaFoldDB" id="A0A2Z3YSC9"/>
<dbReference type="PANTHER" id="PTHR23508:SF10">
    <property type="entry name" value="CARBOXYLIC ACID TRANSPORTER PROTEIN HOMOLOG"/>
    <property type="match status" value="1"/>
</dbReference>
<dbReference type="EMBL" id="CP024988">
    <property type="protein sequence ID" value="AWT27199.1"/>
    <property type="molecule type" value="Genomic_DNA"/>
</dbReference>
<dbReference type="InterPro" id="IPR036259">
    <property type="entry name" value="MFS_trans_sf"/>
</dbReference>